<sequence>VTKPSSTFHSDGGNASAQVRATTIVVEGEEIVEKGVSCSEDHTQSHMQGEVGEVVEFPHHGSAEASSSPKEMKIKAKRKKPVGQTEQAKLSSEVSAVPPGGHDFDVPEEREKQSS</sequence>
<accession>A0A1Q9BU69</accession>
<feature type="region of interest" description="Disordered" evidence="1">
    <location>
        <begin position="1"/>
        <end position="21"/>
    </location>
</feature>
<feature type="compositionally biased region" description="Basic and acidic residues" evidence="1">
    <location>
        <begin position="102"/>
        <end position="115"/>
    </location>
</feature>
<feature type="compositionally biased region" description="Polar residues" evidence="1">
    <location>
        <begin position="84"/>
        <end position="94"/>
    </location>
</feature>
<feature type="non-terminal residue" evidence="2">
    <location>
        <position position="1"/>
    </location>
</feature>
<evidence type="ECO:0000313" key="3">
    <source>
        <dbReference type="Proteomes" id="UP000186817"/>
    </source>
</evidence>
<proteinExistence type="predicted"/>
<reference evidence="2 3" key="1">
    <citation type="submission" date="2016-02" db="EMBL/GenBank/DDBJ databases">
        <title>Genome analysis of coral dinoflagellate symbionts highlights evolutionary adaptations to a symbiotic lifestyle.</title>
        <authorList>
            <person name="Aranda M."/>
            <person name="Li Y."/>
            <person name="Liew Y.J."/>
            <person name="Baumgarten S."/>
            <person name="Simakov O."/>
            <person name="Wilson M."/>
            <person name="Piel J."/>
            <person name="Ashoor H."/>
            <person name="Bougouffa S."/>
            <person name="Bajic V.B."/>
            <person name="Ryu T."/>
            <person name="Ravasi T."/>
            <person name="Bayer T."/>
            <person name="Micklem G."/>
            <person name="Kim H."/>
            <person name="Bhak J."/>
            <person name="Lajeunesse T.C."/>
            <person name="Voolstra C.R."/>
        </authorList>
    </citation>
    <scope>NUCLEOTIDE SEQUENCE [LARGE SCALE GENOMIC DNA]</scope>
    <source>
        <strain evidence="2 3">CCMP2467</strain>
    </source>
</reference>
<protein>
    <submittedName>
        <fullName evidence="2">Uncharacterized protein</fullName>
    </submittedName>
</protein>
<keyword evidence="3" id="KW-1185">Reference proteome</keyword>
<dbReference type="Proteomes" id="UP000186817">
    <property type="component" value="Unassembled WGS sequence"/>
</dbReference>
<dbReference type="EMBL" id="LSRX01004108">
    <property type="protein sequence ID" value="OLP74206.1"/>
    <property type="molecule type" value="Genomic_DNA"/>
</dbReference>
<comment type="caution">
    <text evidence="2">The sequence shown here is derived from an EMBL/GenBank/DDBJ whole genome shotgun (WGS) entry which is preliminary data.</text>
</comment>
<organism evidence="2 3">
    <name type="scientific">Symbiodinium microadriaticum</name>
    <name type="common">Dinoflagellate</name>
    <name type="synonym">Zooxanthella microadriatica</name>
    <dbReference type="NCBI Taxonomy" id="2951"/>
    <lineage>
        <taxon>Eukaryota</taxon>
        <taxon>Sar</taxon>
        <taxon>Alveolata</taxon>
        <taxon>Dinophyceae</taxon>
        <taxon>Suessiales</taxon>
        <taxon>Symbiodiniaceae</taxon>
        <taxon>Symbiodinium</taxon>
    </lineage>
</organism>
<gene>
    <name evidence="2" type="ORF">AK812_SmicGene46324</name>
</gene>
<name>A0A1Q9BU69_SYMMI</name>
<evidence type="ECO:0000313" key="2">
    <source>
        <dbReference type="EMBL" id="OLP74206.1"/>
    </source>
</evidence>
<dbReference type="OrthoDB" id="431491at2759"/>
<dbReference type="AlphaFoldDB" id="A0A1Q9BU69"/>
<evidence type="ECO:0000256" key="1">
    <source>
        <dbReference type="SAM" id="MobiDB-lite"/>
    </source>
</evidence>
<feature type="region of interest" description="Disordered" evidence="1">
    <location>
        <begin position="60"/>
        <end position="115"/>
    </location>
</feature>